<dbReference type="OrthoDB" id="2691774at2759"/>
<dbReference type="Proteomes" id="UP000008064">
    <property type="component" value="Unassembled WGS sequence"/>
</dbReference>
<protein>
    <recommendedName>
        <fullName evidence="2">DUF6589 domain-containing protein</fullName>
    </recommendedName>
</protein>
<dbReference type="EMBL" id="GL945432">
    <property type="protein sequence ID" value="EGO26218.1"/>
    <property type="molecule type" value="Genomic_DNA"/>
</dbReference>
<dbReference type="HOGENOM" id="CLU_007061_2_1_1"/>
<accession>F8NR45</accession>
<dbReference type="Pfam" id="PF20231">
    <property type="entry name" value="DUF6589"/>
    <property type="match status" value="3"/>
</dbReference>
<evidence type="ECO:0000313" key="3">
    <source>
        <dbReference type="EMBL" id="EGO26218.1"/>
    </source>
</evidence>
<sequence>MLPINFVVYDNINMMLHVAEQAVGRNDSQENETCATVWPLWNASEDDMKLTDFEKLFNNARQLSFKDVILNQSERTHFRRCLIHCVLHIIVLHGGEHFHQFRRQLEDSQPMTYNKIEVHKTSLHPFPAMNIDESTIVGNGEVVEAIMSELRIEPKDPIHNSKVKIFAGDQLSIARLWTLANIRAGQEGGFASFGWGGKPNSGTRNPESLWFHNTRVHYHPITLTSLDLVFVSLYACVLHCLLLVSSVTSLEDCSKAITSWETLKVHAGTIVDKYTDNELVAVLREQQEHAQGNNIRAGDMVFENAVLFFNWLVNPTGKQNSFVEVDLMQEHMDYWIKNFYRAHGSSASWEWLEMVAPCVNILQHLSQTMSSLLGTKQGLTHEPLDLTRDIPVLMSSLMDHEVYSIKHGRQLDEGDLPVPDVITIGLQQLTDATNNPIEEYNKVIKRLQARRQLQPVIGPGSAQPMSAQVADTEATTTPVMNDLPGESSTVVTEGIAGDEDTDMEEEEEEEEEGDFEHSAREDEREETLTLEGPEDILLDMDTEDMGGVNMYEESEEENETDIDNDTDTSSSDCEM</sequence>
<dbReference type="GeneID" id="18810225"/>
<dbReference type="KEGG" id="sla:SERLADRAFT_367811"/>
<feature type="compositionally biased region" description="Acidic residues" evidence="1">
    <location>
        <begin position="496"/>
        <end position="514"/>
    </location>
</feature>
<feature type="domain" description="DUF6589" evidence="2">
    <location>
        <begin position="198"/>
        <end position="309"/>
    </location>
</feature>
<evidence type="ECO:0000256" key="1">
    <source>
        <dbReference type="SAM" id="MobiDB-lite"/>
    </source>
</evidence>
<name>F8NR45_SERL9</name>
<dbReference type="AlphaFoldDB" id="F8NR45"/>
<organism>
    <name type="scientific">Serpula lacrymans var. lacrymans (strain S7.9)</name>
    <name type="common">Dry rot fungus</name>
    <dbReference type="NCBI Taxonomy" id="578457"/>
    <lineage>
        <taxon>Eukaryota</taxon>
        <taxon>Fungi</taxon>
        <taxon>Dikarya</taxon>
        <taxon>Basidiomycota</taxon>
        <taxon>Agaricomycotina</taxon>
        <taxon>Agaricomycetes</taxon>
        <taxon>Agaricomycetidae</taxon>
        <taxon>Boletales</taxon>
        <taxon>Coniophorineae</taxon>
        <taxon>Serpulaceae</taxon>
        <taxon>Serpula</taxon>
    </lineage>
</organism>
<feature type="compositionally biased region" description="Acidic residues" evidence="1">
    <location>
        <begin position="552"/>
        <end position="566"/>
    </location>
</feature>
<dbReference type="InterPro" id="IPR046496">
    <property type="entry name" value="DUF6589"/>
</dbReference>
<feature type="compositionally biased region" description="Acidic residues" evidence="1">
    <location>
        <begin position="532"/>
        <end position="544"/>
    </location>
</feature>
<feature type="domain" description="DUF6589" evidence="2">
    <location>
        <begin position="60"/>
        <end position="195"/>
    </location>
</feature>
<proteinExistence type="predicted"/>
<gene>
    <name evidence="3" type="ORF">SERLADRAFT_367811</name>
</gene>
<reference evidence="3" key="1">
    <citation type="submission" date="2011-04" db="EMBL/GenBank/DDBJ databases">
        <title>Evolution of plant cell wall degrading machinery underlies the functional diversity of forest fungi.</title>
        <authorList>
            <consortium name="US DOE Joint Genome Institute (JGI-PGF)"/>
            <person name="Eastwood D.C."/>
            <person name="Floudas D."/>
            <person name="Binder M."/>
            <person name="Majcherczyk A."/>
            <person name="Schneider P."/>
            <person name="Aerts A."/>
            <person name="Asiegbu F.O."/>
            <person name="Baker S.E."/>
            <person name="Barry K."/>
            <person name="Bendiksby M."/>
            <person name="Blumentritt M."/>
            <person name="Coutinho P.M."/>
            <person name="Cullen D."/>
            <person name="Cullen D."/>
            <person name="Gathman A."/>
            <person name="Goodell B."/>
            <person name="Henrissat B."/>
            <person name="Ihrmark K."/>
            <person name="Kauserud H."/>
            <person name="Kohler A."/>
            <person name="LaButti K."/>
            <person name="Lapidus A."/>
            <person name="Lavin J.L."/>
            <person name="Lee Y.-H."/>
            <person name="Lindquist E."/>
            <person name="Lilly W."/>
            <person name="Lucas S."/>
            <person name="Morin E."/>
            <person name="Murat C."/>
            <person name="Oguiza J.A."/>
            <person name="Park J."/>
            <person name="Pisabarro A.G."/>
            <person name="Riley R."/>
            <person name="Rosling A."/>
            <person name="Salamov A."/>
            <person name="Schmidt O."/>
            <person name="Schmutz J."/>
            <person name="Skrede I."/>
            <person name="Stenlid J."/>
            <person name="Wiebenga A."/>
            <person name="Xie X."/>
            <person name="Kues U."/>
            <person name="Hibbett D.S."/>
            <person name="Hoffmeister D."/>
            <person name="Hogberg N."/>
            <person name="Martin F."/>
            <person name="Grigoriev I.V."/>
            <person name="Watkinson S.C."/>
        </authorList>
    </citation>
    <scope>NUCLEOTIDE SEQUENCE</scope>
    <source>
        <strain evidence="3">S7.9</strain>
    </source>
</reference>
<evidence type="ECO:0000259" key="2">
    <source>
        <dbReference type="Pfam" id="PF20231"/>
    </source>
</evidence>
<feature type="domain" description="DUF6589" evidence="2">
    <location>
        <begin position="310"/>
        <end position="381"/>
    </location>
</feature>
<feature type="region of interest" description="Disordered" evidence="1">
    <location>
        <begin position="456"/>
        <end position="575"/>
    </location>
</feature>
<dbReference type="RefSeq" id="XP_007316391.1">
    <property type="nucleotide sequence ID" value="XM_007316329.1"/>
</dbReference>